<organism evidence="1 2">
    <name type="scientific">Portunus trituberculatus</name>
    <name type="common">Swimming crab</name>
    <name type="synonym">Neptunus trituberculatus</name>
    <dbReference type="NCBI Taxonomy" id="210409"/>
    <lineage>
        <taxon>Eukaryota</taxon>
        <taxon>Metazoa</taxon>
        <taxon>Ecdysozoa</taxon>
        <taxon>Arthropoda</taxon>
        <taxon>Crustacea</taxon>
        <taxon>Multicrustacea</taxon>
        <taxon>Malacostraca</taxon>
        <taxon>Eumalacostraca</taxon>
        <taxon>Eucarida</taxon>
        <taxon>Decapoda</taxon>
        <taxon>Pleocyemata</taxon>
        <taxon>Brachyura</taxon>
        <taxon>Eubrachyura</taxon>
        <taxon>Portunoidea</taxon>
        <taxon>Portunidae</taxon>
        <taxon>Portuninae</taxon>
        <taxon>Portunus</taxon>
    </lineage>
</organism>
<proteinExistence type="predicted"/>
<comment type="caution">
    <text evidence="1">The sequence shown here is derived from an EMBL/GenBank/DDBJ whole genome shotgun (WGS) entry which is preliminary data.</text>
</comment>
<dbReference type="AlphaFoldDB" id="A0A5B7IAN1"/>
<evidence type="ECO:0000313" key="1">
    <source>
        <dbReference type="EMBL" id="MPC81520.1"/>
    </source>
</evidence>
<sequence length="82" mass="9557">MNHLKFVKCLGAVQIKGRCTYSSHEVKKEVMNYRHMFPRDLLCLNAPRETILKDLNDAMHLISPSYVPLTYHKRGLRSEGKK</sequence>
<accession>A0A5B7IAN1</accession>
<evidence type="ECO:0000313" key="2">
    <source>
        <dbReference type="Proteomes" id="UP000324222"/>
    </source>
</evidence>
<dbReference type="EMBL" id="VSRR010057228">
    <property type="protein sequence ID" value="MPC81520.1"/>
    <property type="molecule type" value="Genomic_DNA"/>
</dbReference>
<name>A0A5B7IAN1_PORTR</name>
<reference evidence="1 2" key="1">
    <citation type="submission" date="2019-05" db="EMBL/GenBank/DDBJ databases">
        <title>Another draft genome of Portunus trituberculatus and its Hox gene families provides insights of decapod evolution.</title>
        <authorList>
            <person name="Jeong J.-H."/>
            <person name="Song I."/>
            <person name="Kim S."/>
            <person name="Choi T."/>
            <person name="Kim D."/>
            <person name="Ryu S."/>
            <person name="Kim W."/>
        </authorList>
    </citation>
    <scope>NUCLEOTIDE SEQUENCE [LARGE SCALE GENOMIC DNA]</scope>
    <source>
        <tissue evidence="1">Muscle</tissue>
    </source>
</reference>
<dbReference type="Proteomes" id="UP000324222">
    <property type="component" value="Unassembled WGS sequence"/>
</dbReference>
<gene>
    <name evidence="1" type="ORF">E2C01_076141</name>
</gene>
<keyword evidence="2" id="KW-1185">Reference proteome</keyword>
<protein>
    <submittedName>
        <fullName evidence="1">Uncharacterized protein</fullName>
    </submittedName>
</protein>